<reference evidence="1 2" key="1">
    <citation type="journal article" date="2018" name="Front. Plant Sci.">
        <title>Red Clover (Trifolium pratense) and Zigzag Clover (T. medium) - A Picture of Genomic Similarities and Differences.</title>
        <authorList>
            <person name="Dluhosova J."/>
            <person name="Istvanek J."/>
            <person name="Nedelnik J."/>
            <person name="Repkova J."/>
        </authorList>
    </citation>
    <scope>NUCLEOTIDE SEQUENCE [LARGE SCALE GENOMIC DNA]</scope>
    <source>
        <strain evidence="2">cv. 10/8</strain>
        <tissue evidence="1">Leaf</tissue>
    </source>
</reference>
<comment type="caution">
    <text evidence="1">The sequence shown here is derived from an EMBL/GenBank/DDBJ whole genome shotgun (WGS) entry which is preliminary data.</text>
</comment>
<sequence>MGKNPMTRIQWRRHQRQKKLALQAMQNSGDNKGKQVVEIAK</sequence>
<keyword evidence="2" id="KW-1185">Reference proteome</keyword>
<proteinExistence type="predicted"/>
<dbReference type="Proteomes" id="UP000265520">
    <property type="component" value="Unassembled WGS sequence"/>
</dbReference>
<name>A0A392VAU1_9FABA</name>
<evidence type="ECO:0000313" key="1">
    <source>
        <dbReference type="EMBL" id="MCI83600.1"/>
    </source>
</evidence>
<dbReference type="EMBL" id="LXQA011070847">
    <property type="protein sequence ID" value="MCI83600.1"/>
    <property type="molecule type" value="Genomic_DNA"/>
</dbReference>
<evidence type="ECO:0000313" key="2">
    <source>
        <dbReference type="Proteomes" id="UP000265520"/>
    </source>
</evidence>
<accession>A0A392VAU1</accession>
<protein>
    <submittedName>
        <fullName evidence="1">Uncharacterized protein</fullName>
    </submittedName>
</protein>
<dbReference type="AlphaFoldDB" id="A0A392VAU1"/>
<organism evidence="1 2">
    <name type="scientific">Trifolium medium</name>
    <dbReference type="NCBI Taxonomy" id="97028"/>
    <lineage>
        <taxon>Eukaryota</taxon>
        <taxon>Viridiplantae</taxon>
        <taxon>Streptophyta</taxon>
        <taxon>Embryophyta</taxon>
        <taxon>Tracheophyta</taxon>
        <taxon>Spermatophyta</taxon>
        <taxon>Magnoliopsida</taxon>
        <taxon>eudicotyledons</taxon>
        <taxon>Gunneridae</taxon>
        <taxon>Pentapetalae</taxon>
        <taxon>rosids</taxon>
        <taxon>fabids</taxon>
        <taxon>Fabales</taxon>
        <taxon>Fabaceae</taxon>
        <taxon>Papilionoideae</taxon>
        <taxon>50 kb inversion clade</taxon>
        <taxon>NPAAA clade</taxon>
        <taxon>Hologalegina</taxon>
        <taxon>IRL clade</taxon>
        <taxon>Trifolieae</taxon>
        <taxon>Trifolium</taxon>
    </lineage>
</organism>
<feature type="non-terminal residue" evidence="1">
    <location>
        <position position="41"/>
    </location>
</feature>